<dbReference type="PANTHER" id="PTHR43179">
    <property type="entry name" value="RHAMNOSYLTRANSFERASE WBBL"/>
    <property type="match status" value="1"/>
</dbReference>
<dbReference type="SUPFAM" id="SSF53448">
    <property type="entry name" value="Nucleotide-diphospho-sugar transferases"/>
    <property type="match status" value="1"/>
</dbReference>
<dbReference type="Gene3D" id="3.90.550.10">
    <property type="entry name" value="Spore Coat Polysaccharide Biosynthesis Protein SpsA, Chain A"/>
    <property type="match status" value="1"/>
</dbReference>
<keyword evidence="2" id="KW-0808">Transferase</keyword>
<dbReference type="EC" id="2.4.-.-" evidence="2"/>
<gene>
    <name evidence="2" type="ORF">ABOZ73_11900</name>
</gene>
<reference evidence="2" key="1">
    <citation type="submission" date="2024-06" db="EMBL/GenBank/DDBJ databases">
        <title>Caulobacter inopinatus, sp. nov.</title>
        <authorList>
            <person name="Donachie S.P."/>
        </authorList>
    </citation>
    <scope>NUCLEOTIDE SEQUENCE</scope>
    <source>
        <strain evidence="2">73W</strain>
    </source>
</reference>
<feature type="domain" description="Glycosyltransferase 2-like" evidence="1">
    <location>
        <begin position="6"/>
        <end position="137"/>
    </location>
</feature>
<evidence type="ECO:0000313" key="2">
    <source>
        <dbReference type="EMBL" id="XDO95515.1"/>
    </source>
</evidence>
<dbReference type="Pfam" id="PF00535">
    <property type="entry name" value="Glycos_transf_2"/>
    <property type="match status" value="1"/>
</dbReference>
<dbReference type="AlphaFoldDB" id="A0AB39KNW7"/>
<keyword evidence="2" id="KW-0328">Glycosyltransferase</keyword>
<dbReference type="InterPro" id="IPR029044">
    <property type="entry name" value="Nucleotide-diphossugar_trans"/>
</dbReference>
<dbReference type="PANTHER" id="PTHR43179:SF7">
    <property type="entry name" value="RHAMNOSYLTRANSFERASE WBBL"/>
    <property type="match status" value="1"/>
</dbReference>
<dbReference type="CDD" id="cd00761">
    <property type="entry name" value="Glyco_tranf_GTA_type"/>
    <property type="match status" value="1"/>
</dbReference>
<proteinExistence type="predicted"/>
<dbReference type="InterPro" id="IPR001173">
    <property type="entry name" value="Glyco_trans_2-like"/>
</dbReference>
<organism evidence="2">
    <name type="scientific">Caulobacter sp. 73W</name>
    <dbReference type="NCBI Taxonomy" id="3161137"/>
    <lineage>
        <taxon>Bacteria</taxon>
        <taxon>Pseudomonadati</taxon>
        <taxon>Pseudomonadota</taxon>
        <taxon>Alphaproteobacteria</taxon>
        <taxon>Caulobacterales</taxon>
        <taxon>Caulobacteraceae</taxon>
        <taxon>Caulobacter</taxon>
    </lineage>
</organism>
<accession>A0AB39KNW7</accession>
<sequence length="314" mass="34952">MSIDISVVVLSYDRVHLLERTLKALFASPARASYELVVVDNHPGQLARGLVEGLARTAPAPVTYLADARRNVSIVRNLGIKAAKGRYVAFVDDDEAPQPGWTDALTECLDRTGADACFGPKRPEFESGRPPEWDPQGWRYTLDFQMERDEPIHMFGRLRKKGKGLGSGNSAYRVATCMDGAEPFDVTYGDANGEDTQFLFRLALEGKSFVWTPDAVVVEFIETDRTKPDYMITRMKRGSQHYAASRIGTSDSKAWTRVKVSFLGLAQFVVHLGLFVISGEFARRDRIDNRIGMAKGLGKLTWRAPIGFIDEKAV</sequence>
<dbReference type="RefSeq" id="WP_369058364.1">
    <property type="nucleotide sequence ID" value="NZ_CP158375.1"/>
</dbReference>
<protein>
    <submittedName>
        <fullName evidence="2">Glycosyltransferase family A protein</fullName>
        <ecNumber evidence="2">2.4.-.-</ecNumber>
    </submittedName>
</protein>
<dbReference type="GO" id="GO:0016757">
    <property type="term" value="F:glycosyltransferase activity"/>
    <property type="evidence" value="ECO:0007669"/>
    <property type="project" value="UniProtKB-KW"/>
</dbReference>
<evidence type="ECO:0000259" key="1">
    <source>
        <dbReference type="Pfam" id="PF00535"/>
    </source>
</evidence>
<name>A0AB39KNW7_9CAUL</name>
<dbReference type="EMBL" id="CP158375">
    <property type="protein sequence ID" value="XDO95515.1"/>
    <property type="molecule type" value="Genomic_DNA"/>
</dbReference>